<comment type="caution">
    <text evidence="2">The sequence shown here is derived from an EMBL/GenBank/DDBJ whole genome shotgun (WGS) entry which is preliminary data.</text>
</comment>
<dbReference type="RefSeq" id="WP_232496988.1">
    <property type="nucleotide sequence ID" value="NZ_BAAANH010000002.1"/>
</dbReference>
<organism evidence="2 3">
    <name type="scientific">Agromyces humatus</name>
    <dbReference type="NCBI Taxonomy" id="279573"/>
    <lineage>
        <taxon>Bacteria</taxon>
        <taxon>Bacillati</taxon>
        <taxon>Actinomycetota</taxon>
        <taxon>Actinomycetes</taxon>
        <taxon>Micrococcales</taxon>
        <taxon>Microbacteriaceae</taxon>
        <taxon>Agromyces</taxon>
    </lineage>
</organism>
<feature type="signal peptide" evidence="1">
    <location>
        <begin position="1"/>
        <end position="25"/>
    </location>
</feature>
<dbReference type="PROSITE" id="PS51257">
    <property type="entry name" value="PROKAR_LIPOPROTEIN"/>
    <property type="match status" value="1"/>
</dbReference>
<dbReference type="EMBL" id="BAAANH010000002">
    <property type="protein sequence ID" value="GAA1756585.1"/>
    <property type="molecule type" value="Genomic_DNA"/>
</dbReference>
<protein>
    <recommendedName>
        <fullName evidence="4">DUF3558 domain-containing protein</fullName>
    </recommendedName>
</protein>
<evidence type="ECO:0000313" key="2">
    <source>
        <dbReference type="EMBL" id="GAA1756585.1"/>
    </source>
</evidence>
<dbReference type="Proteomes" id="UP001500506">
    <property type="component" value="Unassembled WGS sequence"/>
</dbReference>
<name>A0ABN2KJ75_9MICO</name>
<accession>A0ABN2KJ75</accession>
<feature type="chain" id="PRO_5046255518" description="DUF3558 domain-containing protein" evidence="1">
    <location>
        <begin position="26"/>
        <end position="209"/>
    </location>
</feature>
<keyword evidence="1" id="KW-0732">Signal</keyword>
<evidence type="ECO:0000313" key="3">
    <source>
        <dbReference type="Proteomes" id="UP001500506"/>
    </source>
</evidence>
<evidence type="ECO:0000256" key="1">
    <source>
        <dbReference type="SAM" id="SignalP"/>
    </source>
</evidence>
<gene>
    <name evidence="2" type="ORF">GCM10009747_13960</name>
</gene>
<keyword evidence="3" id="KW-1185">Reference proteome</keyword>
<reference evidence="2 3" key="1">
    <citation type="journal article" date="2019" name="Int. J. Syst. Evol. Microbiol.">
        <title>The Global Catalogue of Microorganisms (GCM) 10K type strain sequencing project: providing services to taxonomists for standard genome sequencing and annotation.</title>
        <authorList>
            <consortium name="The Broad Institute Genomics Platform"/>
            <consortium name="The Broad Institute Genome Sequencing Center for Infectious Disease"/>
            <person name="Wu L."/>
            <person name="Ma J."/>
        </authorList>
    </citation>
    <scope>NUCLEOTIDE SEQUENCE [LARGE SCALE GENOMIC DNA]</scope>
    <source>
        <strain evidence="2 3">JCM 14319</strain>
    </source>
</reference>
<evidence type="ECO:0008006" key="4">
    <source>
        <dbReference type="Google" id="ProtNLM"/>
    </source>
</evidence>
<proteinExistence type="predicted"/>
<sequence>MDRQTIARVALAAGVAALLGGCAGAATDPGGSPPAFPSPFPAAPVEVQGLGTVLEQDGRPELCLGAVAESYPPQCGGPSIIGWDWDAVDGEQTASEVTWGAYAVWGEWDGATFTLTREPVLAALYDPMATPLDPNPWDEGLHAGPLSEADAIALQAQLPDVVLGMLATTPVNGRLVVQVMFDDGTLQADFDERYGDDAVVVISSLQPVE</sequence>